<name>A0A1V3WA38_MYCKA</name>
<comment type="caution">
    <text evidence="1">The sequence shown here is derived from an EMBL/GenBank/DDBJ whole genome shotgun (WGS) entry which is preliminary data.</text>
</comment>
<dbReference type="EMBL" id="MVBM01000017">
    <property type="protein sequence ID" value="OOK63618.1"/>
    <property type="molecule type" value="Genomic_DNA"/>
</dbReference>
<evidence type="ECO:0000313" key="2">
    <source>
        <dbReference type="Proteomes" id="UP000189229"/>
    </source>
</evidence>
<evidence type="ECO:0000313" key="1">
    <source>
        <dbReference type="EMBL" id="OOK63618.1"/>
    </source>
</evidence>
<proteinExistence type="predicted"/>
<sequence length="69" mass="7293">MDTVLARLSSTVGGSGAGGYAATIEERIQKLAGETIPPSSGSTATCTWDRCYGPESWLLSFEVNPVSRR</sequence>
<reference evidence="1 2" key="1">
    <citation type="submission" date="2017-02" db="EMBL/GenBank/DDBJ databases">
        <title>Complete genome sequences of Mycobacterium kansasii strains isolated from rhesus macaques.</title>
        <authorList>
            <person name="Panda A."/>
            <person name="Nagaraj S."/>
            <person name="Zhao X."/>
            <person name="Tettelin H."/>
            <person name="Detolla L.J."/>
        </authorList>
    </citation>
    <scope>NUCLEOTIDE SEQUENCE [LARGE SCALE GENOMIC DNA]</scope>
    <source>
        <strain evidence="1 2">11-3813</strain>
    </source>
</reference>
<dbReference type="Proteomes" id="UP000189229">
    <property type="component" value="Unassembled WGS sequence"/>
</dbReference>
<accession>A0A1V3WA38</accession>
<gene>
    <name evidence="1" type="ORF">BZL30_9429</name>
</gene>
<dbReference type="AlphaFoldDB" id="A0A1V3WA38"/>
<protein>
    <submittedName>
        <fullName evidence="1">Uncharacterized protein</fullName>
    </submittedName>
</protein>
<organism evidence="1 2">
    <name type="scientific">Mycobacterium kansasii</name>
    <dbReference type="NCBI Taxonomy" id="1768"/>
    <lineage>
        <taxon>Bacteria</taxon>
        <taxon>Bacillati</taxon>
        <taxon>Actinomycetota</taxon>
        <taxon>Actinomycetes</taxon>
        <taxon>Mycobacteriales</taxon>
        <taxon>Mycobacteriaceae</taxon>
        <taxon>Mycobacterium</taxon>
    </lineage>
</organism>